<evidence type="ECO:0000256" key="4">
    <source>
        <dbReference type="ARBA" id="ARBA00007353"/>
    </source>
</evidence>
<accession>A0A1C0YLA5</accession>
<sequence length="253" mass="28812">MQRKQYIQTATIEAGITLKTEDLPEKANMALHVCQNEQAIIHNRQQLAAQLNTRLTQFVCAHQTHSANFLRVEQAHRGAGSTTQLSAIDNTDGLYTFEKDTVLCSFSADCVPVFLYDETTGMIGAIHSGWQGTVKEITKKMVDHLIHVEKLAPENIHIHIGMALSQKRFEVDRDVYEKFTALGYADDFIYYNDDTQKYHIDNQLTVKQQCMLAGIPEANITLDRTCTFDSHDAFSYREDRQAGRHLSYIIRRA</sequence>
<dbReference type="InterPro" id="IPR003730">
    <property type="entry name" value="Cu_polyphenol_OxRdtase"/>
</dbReference>
<evidence type="ECO:0000256" key="7">
    <source>
        <dbReference type="ARBA" id="ARBA00022801"/>
    </source>
</evidence>
<keyword evidence="6" id="KW-0479">Metal-binding</keyword>
<dbReference type="CDD" id="cd16833">
    <property type="entry name" value="YfiH"/>
    <property type="match status" value="1"/>
</dbReference>
<dbReference type="GO" id="GO:0017061">
    <property type="term" value="F:S-methyl-5-thioadenosine phosphorylase activity"/>
    <property type="evidence" value="ECO:0007669"/>
    <property type="project" value="UniProtKB-EC"/>
</dbReference>
<dbReference type="RefSeq" id="WP_066542748.1">
    <property type="nucleotide sequence ID" value="NZ_MASJ01000002.1"/>
</dbReference>
<dbReference type="PANTHER" id="PTHR30616">
    <property type="entry name" value="UNCHARACTERIZED PROTEIN YFIH"/>
    <property type="match status" value="1"/>
</dbReference>
<comment type="similarity">
    <text evidence="4 12">Belongs to the purine nucleoside phosphorylase YfiH/LACC1 family.</text>
</comment>
<gene>
    <name evidence="13" type="ORF">A6M13_08205</name>
</gene>
<organism evidence="13 14">
    <name type="scientific">Caryophanon tenue</name>
    <dbReference type="NCBI Taxonomy" id="33978"/>
    <lineage>
        <taxon>Bacteria</taxon>
        <taxon>Bacillati</taxon>
        <taxon>Bacillota</taxon>
        <taxon>Bacilli</taxon>
        <taxon>Bacillales</taxon>
        <taxon>Caryophanaceae</taxon>
        <taxon>Caryophanon</taxon>
    </lineage>
</organism>
<evidence type="ECO:0000313" key="14">
    <source>
        <dbReference type="Proteomes" id="UP000093199"/>
    </source>
</evidence>
<evidence type="ECO:0000256" key="5">
    <source>
        <dbReference type="ARBA" id="ARBA00022679"/>
    </source>
</evidence>
<dbReference type="Gene3D" id="3.60.140.10">
    <property type="entry name" value="CNF1/YfiH-like putative cysteine hydrolases"/>
    <property type="match status" value="1"/>
</dbReference>
<evidence type="ECO:0000256" key="1">
    <source>
        <dbReference type="ARBA" id="ARBA00000553"/>
    </source>
</evidence>
<evidence type="ECO:0000256" key="6">
    <source>
        <dbReference type="ARBA" id="ARBA00022723"/>
    </source>
</evidence>
<evidence type="ECO:0000256" key="10">
    <source>
        <dbReference type="ARBA" id="ARBA00048968"/>
    </source>
</evidence>
<comment type="cofactor">
    <cofactor evidence="2">
        <name>Zn(2+)</name>
        <dbReference type="ChEBI" id="CHEBI:29105"/>
    </cofactor>
</comment>
<dbReference type="Proteomes" id="UP000093199">
    <property type="component" value="Unassembled WGS sequence"/>
</dbReference>
<comment type="catalytic activity">
    <reaction evidence="10">
        <text>adenosine + phosphate = alpha-D-ribose 1-phosphate + adenine</text>
        <dbReference type="Rhea" id="RHEA:27642"/>
        <dbReference type="ChEBI" id="CHEBI:16335"/>
        <dbReference type="ChEBI" id="CHEBI:16708"/>
        <dbReference type="ChEBI" id="CHEBI:43474"/>
        <dbReference type="ChEBI" id="CHEBI:57720"/>
        <dbReference type="EC" id="2.4.2.1"/>
    </reaction>
    <physiologicalReaction direction="left-to-right" evidence="10">
        <dbReference type="Rhea" id="RHEA:27643"/>
    </physiologicalReaction>
</comment>
<evidence type="ECO:0000256" key="9">
    <source>
        <dbReference type="ARBA" id="ARBA00047989"/>
    </source>
</evidence>
<evidence type="ECO:0000256" key="12">
    <source>
        <dbReference type="RuleBase" id="RU361274"/>
    </source>
</evidence>
<dbReference type="InterPro" id="IPR011324">
    <property type="entry name" value="Cytotoxic_necrot_fac-like_cat"/>
</dbReference>
<comment type="caution">
    <text evidence="13">The sequence shown here is derived from an EMBL/GenBank/DDBJ whole genome shotgun (WGS) entry which is preliminary data.</text>
</comment>
<evidence type="ECO:0000256" key="8">
    <source>
        <dbReference type="ARBA" id="ARBA00022833"/>
    </source>
</evidence>
<dbReference type="EMBL" id="MASJ01000002">
    <property type="protein sequence ID" value="OCS87943.1"/>
    <property type="molecule type" value="Genomic_DNA"/>
</dbReference>
<dbReference type="GO" id="GO:0016787">
    <property type="term" value="F:hydrolase activity"/>
    <property type="evidence" value="ECO:0007669"/>
    <property type="project" value="UniProtKB-KW"/>
</dbReference>
<dbReference type="AlphaFoldDB" id="A0A1C0YLA5"/>
<comment type="catalytic activity">
    <reaction evidence="9">
        <text>adenosine + H2O + H(+) = inosine + NH4(+)</text>
        <dbReference type="Rhea" id="RHEA:24408"/>
        <dbReference type="ChEBI" id="CHEBI:15377"/>
        <dbReference type="ChEBI" id="CHEBI:15378"/>
        <dbReference type="ChEBI" id="CHEBI:16335"/>
        <dbReference type="ChEBI" id="CHEBI:17596"/>
        <dbReference type="ChEBI" id="CHEBI:28938"/>
        <dbReference type="EC" id="3.5.4.4"/>
    </reaction>
    <physiologicalReaction direction="left-to-right" evidence="9">
        <dbReference type="Rhea" id="RHEA:24409"/>
    </physiologicalReaction>
</comment>
<evidence type="ECO:0000256" key="3">
    <source>
        <dbReference type="ARBA" id="ARBA00003215"/>
    </source>
</evidence>
<dbReference type="PANTHER" id="PTHR30616:SF2">
    <property type="entry name" value="PURINE NUCLEOSIDE PHOSPHORYLASE LACC1"/>
    <property type="match status" value="1"/>
</dbReference>
<keyword evidence="7" id="KW-0378">Hydrolase</keyword>
<keyword evidence="8" id="KW-0862">Zinc</keyword>
<comment type="function">
    <text evidence="3">Purine nucleoside enzyme that catalyzes the phosphorolysis of adenosine and inosine nucleosides, yielding D-ribose 1-phosphate and the respective free bases, adenine and hypoxanthine. Also catalyzes the phosphorolysis of S-methyl-5'-thioadenosine into adenine and S-methyl-5-thio-alpha-D-ribose 1-phosphate. Also has adenosine deaminase activity.</text>
</comment>
<proteinExistence type="inferred from homology"/>
<name>A0A1C0YLA5_9BACL</name>
<dbReference type="STRING" id="33978.A6M13_08205"/>
<reference evidence="13 14" key="1">
    <citation type="submission" date="2016-07" db="EMBL/GenBank/DDBJ databases">
        <title>Caryophanon tenue genome sequencing.</title>
        <authorList>
            <person name="Verma A."/>
            <person name="Pal Y."/>
            <person name="Krishnamurthi S."/>
        </authorList>
    </citation>
    <scope>NUCLEOTIDE SEQUENCE [LARGE SCALE GENOMIC DNA]</scope>
    <source>
        <strain evidence="13 14">DSM 14152</strain>
    </source>
</reference>
<keyword evidence="14" id="KW-1185">Reference proteome</keyword>
<dbReference type="InterPro" id="IPR038371">
    <property type="entry name" value="Cu_polyphenol_OxRdtase_sf"/>
</dbReference>
<dbReference type="GO" id="GO:0005507">
    <property type="term" value="F:copper ion binding"/>
    <property type="evidence" value="ECO:0007669"/>
    <property type="project" value="TreeGrafter"/>
</dbReference>
<keyword evidence="5" id="KW-0808">Transferase</keyword>
<evidence type="ECO:0000256" key="11">
    <source>
        <dbReference type="ARBA" id="ARBA00049893"/>
    </source>
</evidence>
<dbReference type="NCBIfam" id="TIGR00726">
    <property type="entry name" value="peptidoglycan editing factor PgeF"/>
    <property type="match status" value="1"/>
</dbReference>
<evidence type="ECO:0000256" key="2">
    <source>
        <dbReference type="ARBA" id="ARBA00001947"/>
    </source>
</evidence>
<protein>
    <recommendedName>
        <fullName evidence="12">Purine nucleoside phosphorylase</fullName>
    </recommendedName>
</protein>
<dbReference type="Pfam" id="PF02578">
    <property type="entry name" value="Cu-oxidase_4"/>
    <property type="match status" value="1"/>
</dbReference>
<evidence type="ECO:0000313" key="13">
    <source>
        <dbReference type="EMBL" id="OCS87943.1"/>
    </source>
</evidence>
<comment type="catalytic activity">
    <reaction evidence="1">
        <text>inosine + phosphate = alpha-D-ribose 1-phosphate + hypoxanthine</text>
        <dbReference type="Rhea" id="RHEA:27646"/>
        <dbReference type="ChEBI" id="CHEBI:17368"/>
        <dbReference type="ChEBI" id="CHEBI:17596"/>
        <dbReference type="ChEBI" id="CHEBI:43474"/>
        <dbReference type="ChEBI" id="CHEBI:57720"/>
        <dbReference type="EC" id="2.4.2.1"/>
    </reaction>
    <physiologicalReaction direction="left-to-right" evidence="1">
        <dbReference type="Rhea" id="RHEA:27647"/>
    </physiologicalReaction>
</comment>
<dbReference type="SUPFAM" id="SSF64438">
    <property type="entry name" value="CNF1/YfiH-like putative cysteine hydrolases"/>
    <property type="match status" value="1"/>
</dbReference>
<comment type="catalytic activity">
    <reaction evidence="11">
        <text>S-methyl-5'-thioadenosine + phosphate = 5-(methylsulfanyl)-alpha-D-ribose 1-phosphate + adenine</text>
        <dbReference type="Rhea" id="RHEA:11852"/>
        <dbReference type="ChEBI" id="CHEBI:16708"/>
        <dbReference type="ChEBI" id="CHEBI:17509"/>
        <dbReference type="ChEBI" id="CHEBI:43474"/>
        <dbReference type="ChEBI" id="CHEBI:58533"/>
        <dbReference type="EC" id="2.4.2.28"/>
    </reaction>
    <physiologicalReaction direction="left-to-right" evidence="11">
        <dbReference type="Rhea" id="RHEA:11853"/>
    </physiologicalReaction>
</comment>